<evidence type="ECO:0000256" key="1">
    <source>
        <dbReference type="ARBA" id="ARBA00006484"/>
    </source>
</evidence>
<dbReference type="SUPFAM" id="SSF51735">
    <property type="entry name" value="NAD(P)-binding Rossmann-fold domains"/>
    <property type="match status" value="1"/>
</dbReference>
<comment type="similarity">
    <text evidence="1 3">Belongs to the short-chain dehydrogenases/reductases (SDR) family.</text>
</comment>
<dbReference type="RefSeq" id="WP_248682855.1">
    <property type="nucleotide sequence ID" value="NZ_JALPRY010000010.1"/>
</dbReference>
<dbReference type="InterPro" id="IPR036291">
    <property type="entry name" value="NAD(P)-bd_dom_sf"/>
</dbReference>
<gene>
    <name evidence="4" type="ORF">M0654_09385</name>
</gene>
<evidence type="ECO:0000313" key="4">
    <source>
        <dbReference type="EMBL" id="MCK8780194.1"/>
    </source>
</evidence>
<dbReference type="PANTHER" id="PTHR43976">
    <property type="entry name" value="SHORT CHAIN DEHYDROGENASE"/>
    <property type="match status" value="1"/>
</dbReference>
<dbReference type="PRINTS" id="PR00081">
    <property type="entry name" value="GDHRDH"/>
</dbReference>
<evidence type="ECO:0000256" key="3">
    <source>
        <dbReference type="RuleBase" id="RU000363"/>
    </source>
</evidence>
<proteinExistence type="inferred from homology"/>
<evidence type="ECO:0000256" key="2">
    <source>
        <dbReference type="ARBA" id="ARBA00023002"/>
    </source>
</evidence>
<keyword evidence="5" id="KW-1185">Reference proteome</keyword>
<dbReference type="InterPro" id="IPR051911">
    <property type="entry name" value="SDR_oxidoreductase"/>
</dbReference>
<dbReference type="Pfam" id="PF00106">
    <property type="entry name" value="adh_short"/>
    <property type="match status" value="1"/>
</dbReference>
<sequence length="280" mass="29785">MADLSSPVWFITGCSTGFGRELAKATLDRGWPTIVTARDKGRVADLAEGRDHALALDLDVTDAGQIAAAVKAAEEKFGRVDVLVNNAGYGYQASIEEGEEAEIRAMFDANVFGLFAMTRAVLPGMRSRRRGHILNITSMAGFMGLPSSGYYAATKHAVEGFSDALALEGAPLGIKVTCVAPGPFRTDWAGRSLKQTPNRIEEYAQTAGARMATTAGYSGKQPGDPARAAEAMIAATEAAEAPRHLVLGAIAYDNVTKKLGERLSQIKAWEETSRSADFPD</sequence>
<comment type="caution">
    <text evidence="4">The sequence shown here is derived from an EMBL/GenBank/DDBJ whole genome shotgun (WGS) entry which is preliminary data.</text>
</comment>
<dbReference type="NCBIfam" id="NF004824">
    <property type="entry name" value="PRK06180.1"/>
    <property type="match status" value="1"/>
</dbReference>
<dbReference type="PROSITE" id="PS00061">
    <property type="entry name" value="ADH_SHORT"/>
    <property type="match status" value="1"/>
</dbReference>
<dbReference type="EMBL" id="JALPRY010000010">
    <property type="protein sequence ID" value="MCK8780194.1"/>
    <property type="molecule type" value="Genomic_DNA"/>
</dbReference>
<evidence type="ECO:0000313" key="5">
    <source>
        <dbReference type="Proteomes" id="UP001202827"/>
    </source>
</evidence>
<protein>
    <submittedName>
        <fullName evidence="4">Oxidoreductase</fullName>
    </submittedName>
</protein>
<keyword evidence="2" id="KW-0560">Oxidoreductase</keyword>
<organism evidence="4 5">
    <name type="scientific">Neorhizobium turbinariae</name>
    <dbReference type="NCBI Taxonomy" id="2937795"/>
    <lineage>
        <taxon>Bacteria</taxon>
        <taxon>Pseudomonadati</taxon>
        <taxon>Pseudomonadota</taxon>
        <taxon>Alphaproteobacteria</taxon>
        <taxon>Hyphomicrobiales</taxon>
        <taxon>Rhizobiaceae</taxon>
        <taxon>Rhizobium/Agrobacterium group</taxon>
        <taxon>Neorhizobium</taxon>
    </lineage>
</organism>
<dbReference type="InterPro" id="IPR002347">
    <property type="entry name" value="SDR_fam"/>
</dbReference>
<accession>A0ABT0IQP3</accession>
<dbReference type="CDD" id="cd05374">
    <property type="entry name" value="17beta-HSD-like_SDR_c"/>
    <property type="match status" value="1"/>
</dbReference>
<dbReference type="Gene3D" id="3.40.50.720">
    <property type="entry name" value="NAD(P)-binding Rossmann-like Domain"/>
    <property type="match status" value="1"/>
</dbReference>
<name>A0ABT0IQP3_9HYPH</name>
<dbReference type="PRINTS" id="PR00080">
    <property type="entry name" value="SDRFAMILY"/>
</dbReference>
<dbReference type="PANTHER" id="PTHR43976:SF16">
    <property type="entry name" value="SHORT-CHAIN DEHYDROGENASE_REDUCTASE FAMILY PROTEIN"/>
    <property type="match status" value="1"/>
</dbReference>
<dbReference type="InterPro" id="IPR020904">
    <property type="entry name" value="Sc_DH/Rdtase_CS"/>
</dbReference>
<reference evidence="4 5" key="1">
    <citation type="submission" date="2022-04" db="EMBL/GenBank/DDBJ databases">
        <title>Rhizobium coralii sp. nov., isolated from coral Turbinaria peltata.</title>
        <authorList>
            <person name="Sun H."/>
        </authorList>
    </citation>
    <scope>NUCLEOTIDE SEQUENCE [LARGE SCALE GENOMIC DNA]</scope>
    <source>
        <strain evidence="4 5">NTR19</strain>
    </source>
</reference>
<dbReference type="Proteomes" id="UP001202827">
    <property type="component" value="Unassembled WGS sequence"/>
</dbReference>